<dbReference type="OrthoDB" id="9778494at2"/>
<dbReference type="EMBL" id="VSKL01000007">
    <property type="protein sequence ID" value="TYB70820.1"/>
    <property type="molecule type" value="Genomic_DNA"/>
</dbReference>
<dbReference type="RefSeq" id="WP_082985929.1">
    <property type="nucleotide sequence ID" value="NZ_VSKL01000007.1"/>
</dbReference>
<evidence type="ECO:0000313" key="2">
    <source>
        <dbReference type="Proteomes" id="UP000324358"/>
    </source>
</evidence>
<keyword evidence="2" id="KW-1185">Reference proteome</keyword>
<comment type="caution">
    <text evidence="1">The sequence shown here is derived from an EMBL/GenBank/DDBJ whole genome shotgun (WGS) entry which is preliminary data.</text>
</comment>
<sequence length="575" mass="65239">MKFKISLILVTLVSLVSFLLFHYNKEAEFDYTKQVGMNYIKCMPAKFLLTDVDTTKQISPLFENLGIHSYKVSTKNELAQRFFNQGLRLTYAFNHAEAHRSFMEASRLDPNLAMAFWGQAYTLGPNINDPFPDDDRKNKYNEAIAKAIKLAPKATKKEQALINALTYRYSKDLTKDTGDLNYNYMEFMAEVAAEYSEDSDILILYAASVMNTVPWNYWDKKGNPSPNILEAKKALEEAMVLSPDNPGAHHYYIHMVELPKPDLAIPSADKLGTLMPGAGHIVHMPSHIYIRVGRYKDAVLVNQQAILADEDYISQCYAQGMYPLGYYPHNIHFLWSAASLLGNSEIAIDAAKKTAEKVPVGEMKDLHFLQNFAATPLLAYTRFGKWNDILTYPKPHDDIKHLKLIWHYARGVAFVRKNNNKEAKEELEAIQLLIDDPDMENITATGFDNGTTIAKLAYEVVAGEIASLDKKYNLAISHFEKAVELEDNLIYNEPASWYIPPRQNLGATLLKAGKYQEAEKVYLEDLMDLRQNGWSLMGLYESLMAQEKLDEASAIMQEFNTAWQDADIEISTSVL</sequence>
<proteinExistence type="predicted"/>
<dbReference type="PANTHER" id="PTHR45588:SF1">
    <property type="entry name" value="WW DOMAIN-CONTAINING PROTEIN"/>
    <property type="match status" value="1"/>
</dbReference>
<dbReference type="PANTHER" id="PTHR45588">
    <property type="entry name" value="TPR DOMAIN-CONTAINING PROTEIN"/>
    <property type="match status" value="1"/>
</dbReference>
<reference evidence="1 2" key="1">
    <citation type="submission" date="2019-08" db="EMBL/GenBank/DDBJ databases">
        <title>Genomes of Antarctic Bizionia species.</title>
        <authorList>
            <person name="Bowman J.P."/>
        </authorList>
    </citation>
    <scope>NUCLEOTIDE SEQUENCE [LARGE SCALE GENOMIC DNA]</scope>
    <source>
        <strain evidence="1 2">APA-1</strain>
    </source>
</reference>
<organism evidence="1 2">
    <name type="scientific">Bizionia algoritergicola</name>
    <dbReference type="NCBI Taxonomy" id="291187"/>
    <lineage>
        <taxon>Bacteria</taxon>
        <taxon>Pseudomonadati</taxon>
        <taxon>Bacteroidota</taxon>
        <taxon>Flavobacteriia</taxon>
        <taxon>Flavobacteriales</taxon>
        <taxon>Flavobacteriaceae</taxon>
        <taxon>Bizionia</taxon>
    </lineage>
</organism>
<dbReference type="Gene3D" id="1.25.40.10">
    <property type="entry name" value="Tetratricopeptide repeat domain"/>
    <property type="match status" value="2"/>
</dbReference>
<gene>
    <name evidence="1" type="ORF">ES675_15020</name>
</gene>
<evidence type="ECO:0000313" key="1">
    <source>
        <dbReference type="EMBL" id="TYB70820.1"/>
    </source>
</evidence>
<dbReference type="AlphaFoldDB" id="A0A5D0QNT7"/>
<protein>
    <recommendedName>
        <fullName evidence="3">Tetratricopeptide repeat protein</fullName>
    </recommendedName>
</protein>
<name>A0A5D0QNT7_9FLAO</name>
<dbReference type="SUPFAM" id="SSF48452">
    <property type="entry name" value="TPR-like"/>
    <property type="match status" value="2"/>
</dbReference>
<evidence type="ECO:0008006" key="3">
    <source>
        <dbReference type="Google" id="ProtNLM"/>
    </source>
</evidence>
<accession>A0A5D0QNT7</accession>
<dbReference type="InterPro" id="IPR011990">
    <property type="entry name" value="TPR-like_helical_dom_sf"/>
</dbReference>
<dbReference type="Proteomes" id="UP000324358">
    <property type="component" value="Unassembled WGS sequence"/>
</dbReference>